<keyword evidence="2 5" id="KW-0547">Nucleotide-binding</keyword>
<keyword evidence="5" id="KW-0963">Cytoplasm</keyword>
<dbReference type="GO" id="GO:0004340">
    <property type="term" value="F:glucokinase activity"/>
    <property type="evidence" value="ECO:0007669"/>
    <property type="project" value="UniProtKB-UniRule"/>
</dbReference>
<dbReference type="InterPro" id="IPR003836">
    <property type="entry name" value="Glucokinase"/>
</dbReference>
<dbReference type="Pfam" id="PF02685">
    <property type="entry name" value="Glucokinase"/>
    <property type="match status" value="1"/>
</dbReference>
<evidence type="ECO:0000256" key="3">
    <source>
        <dbReference type="ARBA" id="ARBA00022777"/>
    </source>
</evidence>
<evidence type="ECO:0000256" key="6">
    <source>
        <dbReference type="RuleBase" id="RU004046"/>
    </source>
</evidence>
<comment type="catalytic activity">
    <reaction evidence="5">
        <text>D-glucose + ATP = D-glucose 6-phosphate + ADP + H(+)</text>
        <dbReference type="Rhea" id="RHEA:17825"/>
        <dbReference type="ChEBI" id="CHEBI:4167"/>
        <dbReference type="ChEBI" id="CHEBI:15378"/>
        <dbReference type="ChEBI" id="CHEBI:30616"/>
        <dbReference type="ChEBI" id="CHEBI:61548"/>
        <dbReference type="ChEBI" id="CHEBI:456216"/>
        <dbReference type="EC" id="2.7.1.2"/>
    </reaction>
</comment>
<evidence type="ECO:0000313" key="8">
    <source>
        <dbReference type="Proteomes" id="UP000253782"/>
    </source>
</evidence>
<dbReference type="CDD" id="cd24008">
    <property type="entry name" value="ASKHA_NBD_GLK"/>
    <property type="match status" value="1"/>
</dbReference>
<dbReference type="EC" id="2.7.1.2" evidence="5"/>
<sequence length="339" mass="36232">MSFSASAAPTLLADLGGTNVRFALTHPDRTAPLLEGSVRRYRVKDFTSLAEAIRQYFTDTGLTAKRAVIAAAGRISDGETVKITNNPWSIAAHKLQAELGMDSVHLANDFAAQSMAVTLLQPGDLVSVGSLPIPVISAREEQTFAIVGPGTGLGVGGLLMRQGKASVLQSEGGHAGFAAHNPEDIEILNYLNHRFGRVSNERLICGQGLVNLYDAVCNIAGQTPEALQPEDITQRAENGSDAICIRTVETFAGIFGSVAGDLVLTLGAWDGVYLTGGLIPILLPWLERRGHFRERFEAKGRFRDTMEHIPTQAIMNPEPGLVGAAALAMMESDKSFPLK</sequence>
<dbReference type="PANTHER" id="PTHR47690">
    <property type="entry name" value="GLUCOKINASE"/>
    <property type="match status" value="1"/>
</dbReference>
<comment type="subcellular location">
    <subcellularLocation>
        <location evidence="5">Cytoplasm</location>
    </subcellularLocation>
</comment>
<evidence type="ECO:0000256" key="5">
    <source>
        <dbReference type="HAMAP-Rule" id="MF_00524"/>
    </source>
</evidence>
<dbReference type="AlphaFoldDB" id="A0A369UQJ3"/>
<dbReference type="NCBIfam" id="TIGR00749">
    <property type="entry name" value="glk"/>
    <property type="match status" value="1"/>
</dbReference>
<evidence type="ECO:0000256" key="4">
    <source>
        <dbReference type="ARBA" id="ARBA00022840"/>
    </source>
</evidence>
<keyword evidence="8" id="KW-1185">Reference proteome</keyword>
<reference evidence="7 8" key="1">
    <citation type="submission" date="2018-07" db="EMBL/GenBank/DDBJ databases">
        <title>Dyella tabacisoli L4-6T, whole genome shotgun sequence.</title>
        <authorList>
            <person name="Zhou X.-K."/>
            <person name="Li W.-J."/>
            <person name="Duan Y.-Q."/>
        </authorList>
    </citation>
    <scope>NUCLEOTIDE SEQUENCE [LARGE SCALE GENOMIC DNA]</scope>
    <source>
        <strain evidence="7 8">L4-6</strain>
    </source>
</reference>
<protein>
    <recommendedName>
        <fullName evidence="5">Glucokinase</fullName>
        <ecNumber evidence="5">2.7.1.2</ecNumber>
    </recommendedName>
    <alternativeName>
        <fullName evidence="5">Glucose kinase</fullName>
    </alternativeName>
</protein>
<organism evidence="7 8">
    <name type="scientific">Dyella tabacisoli</name>
    <dbReference type="NCBI Taxonomy" id="2282381"/>
    <lineage>
        <taxon>Bacteria</taxon>
        <taxon>Pseudomonadati</taxon>
        <taxon>Pseudomonadota</taxon>
        <taxon>Gammaproteobacteria</taxon>
        <taxon>Lysobacterales</taxon>
        <taxon>Rhodanobacteraceae</taxon>
        <taxon>Dyella</taxon>
    </lineage>
</organism>
<keyword evidence="5" id="KW-0324">Glycolysis</keyword>
<dbReference type="PANTHER" id="PTHR47690:SF1">
    <property type="entry name" value="GLUCOKINASE"/>
    <property type="match status" value="1"/>
</dbReference>
<dbReference type="RefSeq" id="WP_114844935.1">
    <property type="nucleotide sequence ID" value="NZ_JBHSPE010000008.1"/>
</dbReference>
<keyword evidence="4 5" id="KW-0067">ATP-binding</keyword>
<dbReference type="SUPFAM" id="SSF53067">
    <property type="entry name" value="Actin-like ATPase domain"/>
    <property type="match status" value="1"/>
</dbReference>
<evidence type="ECO:0000313" key="7">
    <source>
        <dbReference type="EMBL" id="RDD82315.1"/>
    </source>
</evidence>
<keyword evidence="3 5" id="KW-0418">Kinase</keyword>
<dbReference type="GO" id="GO:0005829">
    <property type="term" value="C:cytosol"/>
    <property type="evidence" value="ECO:0007669"/>
    <property type="project" value="TreeGrafter"/>
</dbReference>
<comment type="caution">
    <text evidence="5">Lacks conserved residue(s) required for the propagation of feature annotation.</text>
</comment>
<dbReference type="NCBIfam" id="NF009073">
    <property type="entry name" value="PRK12408.1"/>
    <property type="match status" value="1"/>
</dbReference>
<evidence type="ECO:0000256" key="2">
    <source>
        <dbReference type="ARBA" id="ARBA00022741"/>
    </source>
</evidence>
<dbReference type="GO" id="GO:0006096">
    <property type="term" value="P:glycolytic process"/>
    <property type="evidence" value="ECO:0007669"/>
    <property type="project" value="UniProtKB-UniRule"/>
</dbReference>
<proteinExistence type="inferred from homology"/>
<dbReference type="HAMAP" id="MF_00524">
    <property type="entry name" value="Glucokinase"/>
    <property type="match status" value="1"/>
</dbReference>
<dbReference type="OrthoDB" id="9800595at2"/>
<keyword evidence="1 5" id="KW-0808">Transferase</keyword>
<evidence type="ECO:0000256" key="1">
    <source>
        <dbReference type="ARBA" id="ARBA00022679"/>
    </source>
</evidence>
<gene>
    <name evidence="5 7" type="primary">glk</name>
    <name evidence="7" type="ORF">DVJ77_07840</name>
</gene>
<dbReference type="Proteomes" id="UP000253782">
    <property type="component" value="Unassembled WGS sequence"/>
</dbReference>
<dbReference type="InterPro" id="IPR050201">
    <property type="entry name" value="Bacterial_glucokinase"/>
</dbReference>
<dbReference type="GO" id="GO:0005524">
    <property type="term" value="F:ATP binding"/>
    <property type="evidence" value="ECO:0007669"/>
    <property type="project" value="UniProtKB-UniRule"/>
</dbReference>
<accession>A0A369UQJ3</accession>
<dbReference type="Gene3D" id="3.40.367.20">
    <property type="match status" value="1"/>
</dbReference>
<dbReference type="Gene3D" id="3.30.420.40">
    <property type="match status" value="1"/>
</dbReference>
<comment type="caution">
    <text evidence="7">The sequence shown here is derived from an EMBL/GenBank/DDBJ whole genome shotgun (WGS) entry which is preliminary data.</text>
</comment>
<name>A0A369UQJ3_9GAMM</name>
<comment type="similarity">
    <text evidence="5 6">Belongs to the bacterial glucokinase family.</text>
</comment>
<dbReference type="EMBL" id="QQAH01000006">
    <property type="protein sequence ID" value="RDD82315.1"/>
    <property type="molecule type" value="Genomic_DNA"/>
</dbReference>
<dbReference type="InterPro" id="IPR043129">
    <property type="entry name" value="ATPase_NBD"/>
</dbReference>
<dbReference type="GO" id="GO:0005536">
    <property type="term" value="F:D-glucose binding"/>
    <property type="evidence" value="ECO:0007669"/>
    <property type="project" value="InterPro"/>
</dbReference>